<gene>
    <name evidence="8" type="ORF">SAMN05216272_10186</name>
</gene>
<dbReference type="NCBIfam" id="NF009668">
    <property type="entry name" value="PRK13189.1"/>
    <property type="match status" value="1"/>
</dbReference>
<evidence type="ECO:0000259" key="7">
    <source>
        <dbReference type="PROSITE" id="PS51352"/>
    </source>
</evidence>
<organism evidence="8 9">
    <name type="scientific">Pseudomonas panipatensis</name>
    <dbReference type="NCBI Taxonomy" id="428992"/>
    <lineage>
        <taxon>Bacteria</taxon>
        <taxon>Pseudomonadati</taxon>
        <taxon>Pseudomonadota</taxon>
        <taxon>Gammaproteobacteria</taxon>
        <taxon>Pseudomonadales</taxon>
        <taxon>Pseudomonadaceae</taxon>
        <taxon>Pseudomonas</taxon>
    </lineage>
</organism>
<evidence type="ECO:0000256" key="2">
    <source>
        <dbReference type="ARBA" id="ARBA00023002"/>
    </source>
</evidence>
<evidence type="ECO:0000256" key="5">
    <source>
        <dbReference type="PIRSR" id="PIRSR000239-1"/>
    </source>
</evidence>
<keyword evidence="9" id="KW-1185">Reference proteome</keyword>
<evidence type="ECO:0000256" key="1">
    <source>
        <dbReference type="ARBA" id="ARBA00009796"/>
    </source>
</evidence>
<feature type="region of interest" description="Disordered" evidence="6">
    <location>
        <begin position="1"/>
        <end position="22"/>
    </location>
</feature>
<dbReference type="AlphaFoldDB" id="A0A1G8BJ94"/>
<dbReference type="RefSeq" id="WP_090259689.1">
    <property type="nucleotide sequence ID" value="NZ_FNDS01000001.1"/>
</dbReference>
<evidence type="ECO:0000313" key="8">
    <source>
        <dbReference type="EMBL" id="SDH33134.1"/>
    </source>
</evidence>
<name>A0A1G8BJ94_9PSED</name>
<comment type="function">
    <text evidence="4">Thiol-specific peroxidase that catalyzes the reduction of hydrogen peroxide and organic hydroperoxides to water and alcohols, respectively. Plays a role in cell protection against oxidative stress by detoxifying peroxides.</text>
</comment>
<dbReference type="PROSITE" id="PS51352">
    <property type="entry name" value="THIOREDOXIN_2"/>
    <property type="match status" value="1"/>
</dbReference>
<evidence type="ECO:0000313" key="9">
    <source>
        <dbReference type="Proteomes" id="UP000199636"/>
    </source>
</evidence>
<dbReference type="GO" id="GO:0008379">
    <property type="term" value="F:thioredoxin peroxidase activity"/>
    <property type="evidence" value="ECO:0007669"/>
    <property type="project" value="TreeGrafter"/>
</dbReference>
<dbReference type="Pfam" id="PF00578">
    <property type="entry name" value="AhpC-TSA"/>
    <property type="match status" value="1"/>
</dbReference>
<dbReference type="GO" id="GO:0042744">
    <property type="term" value="P:hydrogen peroxide catabolic process"/>
    <property type="evidence" value="ECO:0007669"/>
    <property type="project" value="TreeGrafter"/>
</dbReference>
<dbReference type="Pfam" id="PF10417">
    <property type="entry name" value="1-cysPrx_C"/>
    <property type="match status" value="1"/>
</dbReference>
<dbReference type="GO" id="GO:0045454">
    <property type="term" value="P:cell redox homeostasis"/>
    <property type="evidence" value="ECO:0007669"/>
    <property type="project" value="TreeGrafter"/>
</dbReference>
<dbReference type="GO" id="GO:0033554">
    <property type="term" value="P:cellular response to stress"/>
    <property type="evidence" value="ECO:0007669"/>
    <property type="project" value="TreeGrafter"/>
</dbReference>
<dbReference type="InterPro" id="IPR024706">
    <property type="entry name" value="Peroxiredoxin_AhpC-typ"/>
</dbReference>
<dbReference type="SUPFAM" id="SSF52833">
    <property type="entry name" value="Thioredoxin-like"/>
    <property type="match status" value="1"/>
</dbReference>
<protein>
    <recommendedName>
        <fullName evidence="3">Thioredoxin peroxidase</fullName>
    </recommendedName>
</protein>
<dbReference type="GO" id="GO:0005829">
    <property type="term" value="C:cytosol"/>
    <property type="evidence" value="ECO:0007669"/>
    <property type="project" value="TreeGrafter"/>
</dbReference>
<dbReference type="PANTHER" id="PTHR10681:SF128">
    <property type="entry name" value="THIOREDOXIN-DEPENDENT PEROXIDE REDUCTASE, MITOCHONDRIAL"/>
    <property type="match status" value="1"/>
</dbReference>
<keyword evidence="2" id="KW-0560">Oxidoreductase</keyword>
<dbReference type="InterPro" id="IPR036249">
    <property type="entry name" value="Thioredoxin-like_sf"/>
</dbReference>
<dbReference type="STRING" id="428992.SAMN05216272_10186"/>
<proteinExistence type="inferred from homology"/>
<feature type="domain" description="Thioredoxin" evidence="7">
    <location>
        <begin position="14"/>
        <end position="169"/>
    </location>
</feature>
<dbReference type="Proteomes" id="UP000199636">
    <property type="component" value="Unassembled WGS sequence"/>
</dbReference>
<dbReference type="InterPro" id="IPR019479">
    <property type="entry name" value="Peroxiredoxin_C"/>
</dbReference>
<dbReference type="PIRSF" id="PIRSF000239">
    <property type="entry name" value="AHPC"/>
    <property type="match status" value="1"/>
</dbReference>
<dbReference type="OrthoDB" id="9812811at2"/>
<dbReference type="InterPro" id="IPR050217">
    <property type="entry name" value="Peroxiredoxin"/>
</dbReference>
<dbReference type="InterPro" id="IPR013766">
    <property type="entry name" value="Thioredoxin_domain"/>
</dbReference>
<sequence length="216" mass="23948">MDPIASATPSPPPLRQNERAPEFRARSTQGDIALSDYRGRWLLFFSHPADFTPVCTSEFIAFAQARPRFEALGCALLALSVDGLYSHLAWIRDIHERFGVTIDFPILEDPSMAIAQGYGMLAADAADSSTARVTYVIDPDGIIRAMTWYPMSVGRSVDELLRLVAALQASDRQGASTPEGWQPGERMLEPVAVDASTALDIEPAADETWYYRWRRP</sequence>
<feature type="active site" description="Cysteine sulfenic acid (-SOH) intermediate; for peroxidase activity" evidence="5">
    <location>
        <position position="55"/>
    </location>
</feature>
<evidence type="ECO:0000256" key="4">
    <source>
        <dbReference type="ARBA" id="ARBA00037420"/>
    </source>
</evidence>
<accession>A0A1G8BJ94</accession>
<comment type="similarity">
    <text evidence="1">Belongs to the peroxiredoxin family. AhpC/Prx1 subfamily.</text>
</comment>
<evidence type="ECO:0000256" key="3">
    <source>
        <dbReference type="ARBA" id="ARBA00032824"/>
    </source>
</evidence>
<dbReference type="PANTHER" id="PTHR10681">
    <property type="entry name" value="THIOREDOXIN PEROXIDASE"/>
    <property type="match status" value="1"/>
</dbReference>
<reference evidence="9" key="1">
    <citation type="submission" date="2016-10" db="EMBL/GenBank/DDBJ databases">
        <authorList>
            <person name="Varghese N."/>
            <person name="Submissions S."/>
        </authorList>
    </citation>
    <scope>NUCLEOTIDE SEQUENCE [LARGE SCALE GENOMIC DNA]</scope>
    <source>
        <strain evidence="9">CCM 7469</strain>
    </source>
</reference>
<dbReference type="InterPro" id="IPR000866">
    <property type="entry name" value="AhpC/TSA"/>
</dbReference>
<dbReference type="GO" id="GO:0006979">
    <property type="term" value="P:response to oxidative stress"/>
    <property type="evidence" value="ECO:0007669"/>
    <property type="project" value="TreeGrafter"/>
</dbReference>
<dbReference type="EMBL" id="FNDS01000001">
    <property type="protein sequence ID" value="SDH33134.1"/>
    <property type="molecule type" value="Genomic_DNA"/>
</dbReference>
<evidence type="ECO:0000256" key="6">
    <source>
        <dbReference type="SAM" id="MobiDB-lite"/>
    </source>
</evidence>
<dbReference type="Gene3D" id="3.40.30.10">
    <property type="entry name" value="Glutaredoxin"/>
    <property type="match status" value="1"/>
</dbReference>